<gene>
    <name evidence="9" type="ORF">PPRIM_AZ9-3.1.T1200060</name>
</gene>
<evidence type="ECO:0000256" key="2">
    <source>
        <dbReference type="ARBA" id="ARBA00022448"/>
    </source>
</evidence>
<keyword evidence="10" id="KW-1185">Reference proteome</keyword>
<evidence type="ECO:0000256" key="5">
    <source>
        <dbReference type="ARBA" id="ARBA00023136"/>
    </source>
</evidence>
<comment type="subcellular location">
    <subcellularLocation>
        <location evidence="1">Membrane</location>
        <topology evidence="1">Single-pass membrane protein</topology>
    </subcellularLocation>
</comment>
<keyword evidence="4 7" id="KW-1133">Transmembrane helix</keyword>
<evidence type="ECO:0000256" key="7">
    <source>
        <dbReference type="SAM" id="Phobius"/>
    </source>
</evidence>
<proteinExistence type="predicted"/>
<evidence type="ECO:0000256" key="6">
    <source>
        <dbReference type="SAM" id="Coils"/>
    </source>
</evidence>
<evidence type="ECO:0000259" key="8">
    <source>
        <dbReference type="PROSITE" id="PS50192"/>
    </source>
</evidence>
<evidence type="ECO:0000313" key="9">
    <source>
        <dbReference type="EMBL" id="CAD8103150.1"/>
    </source>
</evidence>
<evidence type="ECO:0000256" key="1">
    <source>
        <dbReference type="ARBA" id="ARBA00004167"/>
    </source>
</evidence>
<dbReference type="CDD" id="cd15841">
    <property type="entry name" value="SNARE_Qc"/>
    <property type="match status" value="1"/>
</dbReference>
<feature type="transmembrane region" description="Helical" evidence="7">
    <location>
        <begin position="76"/>
        <end position="95"/>
    </location>
</feature>
<reference evidence="9" key="1">
    <citation type="submission" date="2021-01" db="EMBL/GenBank/DDBJ databases">
        <authorList>
            <consortium name="Genoscope - CEA"/>
            <person name="William W."/>
        </authorList>
    </citation>
    <scope>NUCLEOTIDE SEQUENCE</scope>
</reference>
<dbReference type="AlphaFoldDB" id="A0A8S1PJ83"/>
<evidence type="ECO:0000256" key="3">
    <source>
        <dbReference type="ARBA" id="ARBA00022692"/>
    </source>
</evidence>
<dbReference type="InterPro" id="IPR000727">
    <property type="entry name" value="T_SNARE_dom"/>
</dbReference>
<dbReference type="GO" id="GO:0016020">
    <property type="term" value="C:membrane"/>
    <property type="evidence" value="ECO:0007669"/>
    <property type="project" value="UniProtKB-SubCell"/>
</dbReference>
<dbReference type="PROSITE" id="PS50192">
    <property type="entry name" value="T_SNARE"/>
    <property type="match status" value="1"/>
</dbReference>
<dbReference type="EMBL" id="CAJJDM010000123">
    <property type="protein sequence ID" value="CAD8103150.1"/>
    <property type="molecule type" value="Genomic_DNA"/>
</dbReference>
<comment type="caution">
    <text evidence="9">The sequence shown here is derived from an EMBL/GenBank/DDBJ whole genome shotgun (WGS) entry which is preliminary data.</text>
</comment>
<dbReference type="GO" id="GO:0012505">
    <property type="term" value="C:endomembrane system"/>
    <property type="evidence" value="ECO:0007669"/>
    <property type="project" value="UniProtKB-ARBA"/>
</dbReference>
<evidence type="ECO:0000256" key="4">
    <source>
        <dbReference type="ARBA" id="ARBA00022989"/>
    </source>
</evidence>
<feature type="domain" description="T-SNARE coiled-coil homology" evidence="8">
    <location>
        <begin position="5"/>
        <end position="67"/>
    </location>
</feature>
<accession>A0A8S1PJ83</accession>
<evidence type="ECO:0000313" key="10">
    <source>
        <dbReference type="Proteomes" id="UP000688137"/>
    </source>
</evidence>
<keyword evidence="3 7" id="KW-0812">Transmembrane</keyword>
<protein>
    <recommendedName>
        <fullName evidence="8">t-SNARE coiled-coil homology domain-containing protein</fullName>
    </recommendedName>
</protein>
<sequence>MEQHKHILNEQDDHLNEIADIANRLHHAAININVEIDDQGNKIKQLDVEMDKTQKKMNFVQKKLGDLLKTNDQSQICTILILFGTLCALIFLLIYT</sequence>
<keyword evidence="6" id="KW-0175">Coiled coil</keyword>
<keyword evidence="5 7" id="KW-0472">Membrane</keyword>
<keyword evidence="2" id="KW-0813">Transport</keyword>
<dbReference type="GO" id="GO:0005737">
    <property type="term" value="C:cytoplasm"/>
    <property type="evidence" value="ECO:0007669"/>
    <property type="project" value="UniProtKB-ARBA"/>
</dbReference>
<dbReference type="PANTHER" id="PTHR12791">
    <property type="entry name" value="GOLGI SNARE BET1-RELATED"/>
    <property type="match status" value="1"/>
</dbReference>
<organism evidence="9 10">
    <name type="scientific">Paramecium primaurelia</name>
    <dbReference type="NCBI Taxonomy" id="5886"/>
    <lineage>
        <taxon>Eukaryota</taxon>
        <taxon>Sar</taxon>
        <taxon>Alveolata</taxon>
        <taxon>Ciliophora</taxon>
        <taxon>Intramacronucleata</taxon>
        <taxon>Oligohymenophorea</taxon>
        <taxon>Peniculida</taxon>
        <taxon>Parameciidae</taxon>
        <taxon>Paramecium</taxon>
    </lineage>
</organism>
<dbReference type="OMA" id="NDQSQIC"/>
<name>A0A8S1PJ83_PARPR</name>
<dbReference type="Proteomes" id="UP000688137">
    <property type="component" value="Unassembled WGS sequence"/>
</dbReference>
<feature type="coiled-coil region" evidence="6">
    <location>
        <begin position="36"/>
        <end position="63"/>
    </location>
</feature>